<organism evidence="3 4">
    <name type="scientific">Novipirellula galeiformis</name>
    <dbReference type="NCBI Taxonomy" id="2528004"/>
    <lineage>
        <taxon>Bacteria</taxon>
        <taxon>Pseudomonadati</taxon>
        <taxon>Planctomycetota</taxon>
        <taxon>Planctomycetia</taxon>
        <taxon>Pirellulales</taxon>
        <taxon>Pirellulaceae</taxon>
        <taxon>Novipirellula</taxon>
    </lineage>
</organism>
<dbReference type="Gene3D" id="2.40.320.10">
    <property type="entry name" value="Hypothetical Protein Pfu-838710-001"/>
    <property type="match status" value="1"/>
</dbReference>
<proteinExistence type="predicted"/>
<reference evidence="3 4" key="1">
    <citation type="submission" date="2019-02" db="EMBL/GenBank/DDBJ databases">
        <title>Deep-cultivation of Planctomycetes and their phenomic and genomic characterization uncovers novel biology.</title>
        <authorList>
            <person name="Wiegand S."/>
            <person name="Jogler M."/>
            <person name="Boedeker C."/>
            <person name="Pinto D."/>
            <person name="Vollmers J."/>
            <person name="Rivas-Marin E."/>
            <person name="Kohn T."/>
            <person name="Peeters S.H."/>
            <person name="Heuer A."/>
            <person name="Rast P."/>
            <person name="Oberbeckmann S."/>
            <person name="Bunk B."/>
            <person name="Jeske O."/>
            <person name="Meyerdierks A."/>
            <person name="Storesund J.E."/>
            <person name="Kallscheuer N."/>
            <person name="Luecker S."/>
            <person name="Lage O.M."/>
            <person name="Pohl T."/>
            <person name="Merkel B.J."/>
            <person name="Hornburger P."/>
            <person name="Mueller R.-W."/>
            <person name="Bruemmer F."/>
            <person name="Labrenz M."/>
            <person name="Spormann A.M."/>
            <person name="Op Den Camp H."/>
            <person name="Overmann J."/>
            <person name="Amann R."/>
            <person name="Jetten M.S.M."/>
            <person name="Mascher T."/>
            <person name="Medema M.H."/>
            <person name="Devos D.P."/>
            <person name="Kaster A.-K."/>
            <person name="Ovreas L."/>
            <person name="Rohde M."/>
            <person name="Galperin M.Y."/>
            <person name="Jogler C."/>
        </authorList>
    </citation>
    <scope>NUCLEOTIDE SEQUENCE [LARGE SCALE GENOMIC DNA]</scope>
    <source>
        <strain evidence="3 4">Pla52o</strain>
    </source>
</reference>
<sequence>MRDPQRDPNYLLVPLPRSQVIMFEVEQKYPIDNAGAIEAKLIEAGFRATGTETHRDTYYNHPCRDFAQSKEALRVRRINGTPRITYKGSKLPGTIKARRELEWELGPGDASGENTEELLRHLGFRRVAEVGKTRNVFQASGDVASNDLTVFSVVIDEVDEVGRFAEIECIAEKEADIELAREKIEALADQLGLHQTESRSYLTMLLEIRTAAQRSNAARDSAGQ</sequence>
<gene>
    <name evidence="3" type="ORF">Pla52o_35590</name>
</gene>
<dbReference type="Pfam" id="PF01928">
    <property type="entry name" value="CYTH"/>
    <property type="match status" value="1"/>
</dbReference>
<name>A0A5C6CGU5_9BACT</name>
<comment type="caution">
    <text evidence="3">The sequence shown here is derived from an EMBL/GenBank/DDBJ whole genome shotgun (WGS) entry which is preliminary data.</text>
</comment>
<keyword evidence="1" id="KW-0175">Coiled coil</keyword>
<dbReference type="InterPro" id="IPR023577">
    <property type="entry name" value="CYTH_domain"/>
</dbReference>
<dbReference type="PROSITE" id="PS51707">
    <property type="entry name" value="CYTH"/>
    <property type="match status" value="1"/>
</dbReference>
<dbReference type="PANTHER" id="PTHR21028">
    <property type="entry name" value="SI:CH211-156B7.4"/>
    <property type="match status" value="1"/>
</dbReference>
<dbReference type="CDD" id="cd07890">
    <property type="entry name" value="CYTH-like_AC_IV-like"/>
    <property type="match status" value="1"/>
</dbReference>
<evidence type="ECO:0000259" key="2">
    <source>
        <dbReference type="PROSITE" id="PS51707"/>
    </source>
</evidence>
<evidence type="ECO:0000313" key="4">
    <source>
        <dbReference type="Proteomes" id="UP000316304"/>
    </source>
</evidence>
<dbReference type="SMART" id="SM01118">
    <property type="entry name" value="CYTH"/>
    <property type="match status" value="1"/>
</dbReference>
<evidence type="ECO:0000313" key="3">
    <source>
        <dbReference type="EMBL" id="TWU22501.1"/>
    </source>
</evidence>
<accession>A0A5C6CGU5</accession>
<feature type="coiled-coil region" evidence="1">
    <location>
        <begin position="170"/>
        <end position="197"/>
    </location>
</feature>
<dbReference type="InterPro" id="IPR033469">
    <property type="entry name" value="CYTH-like_dom_sf"/>
</dbReference>
<feature type="domain" description="CYTH" evidence="2">
    <location>
        <begin position="22"/>
        <end position="207"/>
    </location>
</feature>
<dbReference type="PANTHER" id="PTHR21028:SF2">
    <property type="entry name" value="CYTH DOMAIN-CONTAINING PROTEIN"/>
    <property type="match status" value="1"/>
</dbReference>
<dbReference type="InterPro" id="IPR008173">
    <property type="entry name" value="Adenylyl_cyclase_CyaB"/>
</dbReference>
<dbReference type="EMBL" id="SJPT01000005">
    <property type="protein sequence ID" value="TWU22501.1"/>
    <property type="molecule type" value="Genomic_DNA"/>
</dbReference>
<keyword evidence="4" id="KW-1185">Reference proteome</keyword>
<dbReference type="AlphaFoldDB" id="A0A5C6CGU5"/>
<dbReference type="NCBIfam" id="TIGR00318">
    <property type="entry name" value="cyaB"/>
    <property type="match status" value="1"/>
</dbReference>
<dbReference type="Proteomes" id="UP000316304">
    <property type="component" value="Unassembled WGS sequence"/>
</dbReference>
<evidence type="ECO:0000256" key="1">
    <source>
        <dbReference type="SAM" id="Coils"/>
    </source>
</evidence>
<protein>
    <submittedName>
        <fullName evidence="3">CYTH domain protein</fullName>
    </submittedName>
</protein>
<dbReference type="SUPFAM" id="SSF55154">
    <property type="entry name" value="CYTH-like phosphatases"/>
    <property type="match status" value="1"/>
</dbReference>